<feature type="non-terminal residue" evidence="2">
    <location>
        <position position="1"/>
    </location>
</feature>
<accession>A0AAD7ZT75</accession>
<keyword evidence="1" id="KW-0812">Transmembrane</keyword>
<protein>
    <submittedName>
        <fullName evidence="2">Uncharacterized protein</fullName>
    </submittedName>
</protein>
<reference evidence="2" key="2">
    <citation type="submission" date="2023-05" db="EMBL/GenBank/DDBJ databases">
        <authorList>
            <person name="Fouks B."/>
        </authorList>
    </citation>
    <scope>NUCLEOTIDE SEQUENCE</scope>
    <source>
        <strain evidence="2">Stay&amp;Tobe</strain>
        <tissue evidence="2">Testes</tissue>
    </source>
</reference>
<gene>
    <name evidence="2" type="ORF">L9F63_020086</name>
</gene>
<dbReference type="EMBL" id="JASPKZ010007180">
    <property type="protein sequence ID" value="KAJ9586266.1"/>
    <property type="molecule type" value="Genomic_DNA"/>
</dbReference>
<keyword evidence="1" id="KW-0472">Membrane</keyword>
<reference evidence="2" key="1">
    <citation type="journal article" date="2023" name="IScience">
        <title>Live-bearing cockroach genome reveals convergent evolutionary mechanisms linked to viviparity in insects and beyond.</title>
        <authorList>
            <person name="Fouks B."/>
            <person name="Harrison M.C."/>
            <person name="Mikhailova A.A."/>
            <person name="Marchal E."/>
            <person name="English S."/>
            <person name="Carruthers M."/>
            <person name="Jennings E.C."/>
            <person name="Chiamaka E.L."/>
            <person name="Frigard R.A."/>
            <person name="Pippel M."/>
            <person name="Attardo G.M."/>
            <person name="Benoit J.B."/>
            <person name="Bornberg-Bauer E."/>
            <person name="Tobe S.S."/>
        </authorList>
    </citation>
    <scope>NUCLEOTIDE SEQUENCE</scope>
    <source>
        <strain evidence="2">Stay&amp;Tobe</strain>
    </source>
</reference>
<feature type="transmembrane region" description="Helical" evidence="1">
    <location>
        <begin position="57"/>
        <end position="78"/>
    </location>
</feature>
<keyword evidence="3" id="KW-1185">Reference proteome</keyword>
<dbReference type="Proteomes" id="UP001233999">
    <property type="component" value="Unassembled WGS sequence"/>
</dbReference>
<evidence type="ECO:0000313" key="2">
    <source>
        <dbReference type="EMBL" id="KAJ9586266.1"/>
    </source>
</evidence>
<comment type="caution">
    <text evidence="2">The sequence shown here is derived from an EMBL/GenBank/DDBJ whole genome shotgun (WGS) entry which is preliminary data.</text>
</comment>
<feature type="non-terminal residue" evidence="2">
    <location>
        <position position="88"/>
    </location>
</feature>
<name>A0AAD7ZT75_DIPPU</name>
<proteinExistence type="predicted"/>
<evidence type="ECO:0000256" key="1">
    <source>
        <dbReference type="SAM" id="Phobius"/>
    </source>
</evidence>
<sequence length="88" mass="10347">SATVIHYFQAERWNFVLNRQKLLKPCLNGLPIRCISSIFSLESLFCYLWCRDFISSLHLALCLMQLTFTVTDFFLLTYEMQINNLSSD</sequence>
<evidence type="ECO:0000313" key="3">
    <source>
        <dbReference type="Proteomes" id="UP001233999"/>
    </source>
</evidence>
<dbReference type="AlphaFoldDB" id="A0AAD7ZT75"/>
<keyword evidence="1" id="KW-1133">Transmembrane helix</keyword>
<organism evidence="2 3">
    <name type="scientific">Diploptera punctata</name>
    <name type="common">Pacific beetle cockroach</name>
    <dbReference type="NCBI Taxonomy" id="6984"/>
    <lineage>
        <taxon>Eukaryota</taxon>
        <taxon>Metazoa</taxon>
        <taxon>Ecdysozoa</taxon>
        <taxon>Arthropoda</taxon>
        <taxon>Hexapoda</taxon>
        <taxon>Insecta</taxon>
        <taxon>Pterygota</taxon>
        <taxon>Neoptera</taxon>
        <taxon>Polyneoptera</taxon>
        <taxon>Dictyoptera</taxon>
        <taxon>Blattodea</taxon>
        <taxon>Blaberoidea</taxon>
        <taxon>Blaberidae</taxon>
        <taxon>Diplopterinae</taxon>
        <taxon>Diploptera</taxon>
    </lineage>
</organism>